<protein>
    <submittedName>
        <fullName evidence="1">Uncharacterized protein</fullName>
    </submittedName>
</protein>
<evidence type="ECO:0000313" key="2">
    <source>
        <dbReference type="Proteomes" id="UP000053105"/>
    </source>
</evidence>
<proteinExistence type="predicted"/>
<gene>
    <name evidence="1" type="ORF">WN51_05502</name>
</gene>
<sequence length="69" mass="7656">MFLEGGNVLEKNLISSSSGILRTVTDETIVREYVKLSKKRVLEGKVDVKLMHEIDVASRSCTISDTDVT</sequence>
<name>A0A0M9AAP0_9HYME</name>
<accession>A0A0M9AAP0</accession>
<reference evidence="1 2" key="1">
    <citation type="submission" date="2015-07" db="EMBL/GenBank/DDBJ databases">
        <title>The genome of Melipona quadrifasciata.</title>
        <authorList>
            <person name="Pan H."/>
            <person name="Kapheim K."/>
        </authorList>
    </citation>
    <scope>NUCLEOTIDE SEQUENCE [LARGE SCALE GENOMIC DNA]</scope>
    <source>
        <strain evidence="1">0111107301</strain>
        <tissue evidence="1">Whole body</tissue>
    </source>
</reference>
<dbReference type="Proteomes" id="UP000053105">
    <property type="component" value="Unassembled WGS sequence"/>
</dbReference>
<organism evidence="1 2">
    <name type="scientific">Melipona quadrifasciata</name>
    <dbReference type="NCBI Taxonomy" id="166423"/>
    <lineage>
        <taxon>Eukaryota</taxon>
        <taxon>Metazoa</taxon>
        <taxon>Ecdysozoa</taxon>
        <taxon>Arthropoda</taxon>
        <taxon>Hexapoda</taxon>
        <taxon>Insecta</taxon>
        <taxon>Pterygota</taxon>
        <taxon>Neoptera</taxon>
        <taxon>Endopterygota</taxon>
        <taxon>Hymenoptera</taxon>
        <taxon>Apocrita</taxon>
        <taxon>Aculeata</taxon>
        <taxon>Apoidea</taxon>
        <taxon>Anthophila</taxon>
        <taxon>Apidae</taxon>
        <taxon>Melipona</taxon>
    </lineage>
</organism>
<evidence type="ECO:0000313" key="1">
    <source>
        <dbReference type="EMBL" id="KOX80647.1"/>
    </source>
</evidence>
<dbReference type="EMBL" id="KQ435699">
    <property type="protein sequence ID" value="KOX80647.1"/>
    <property type="molecule type" value="Genomic_DNA"/>
</dbReference>
<dbReference type="AlphaFoldDB" id="A0A0M9AAP0"/>
<keyword evidence="2" id="KW-1185">Reference proteome</keyword>